<reference evidence="2 3" key="1">
    <citation type="submission" date="2017-11" db="EMBL/GenBank/DDBJ databases">
        <title>Bacillus camelliae sp. nov., isolated from pu'er tea.</title>
        <authorList>
            <person name="Niu L."/>
        </authorList>
    </citation>
    <scope>NUCLEOTIDE SEQUENCE [LARGE SCALE GENOMIC DNA]</scope>
    <source>
        <strain evidence="2 3">7578-1</strain>
    </source>
</reference>
<dbReference type="EMBL" id="PIQO01000024">
    <property type="protein sequence ID" value="PKR83012.1"/>
    <property type="molecule type" value="Genomic_DNA"/>
</dbReference>
<feature type="transmembrane region" description="Helical" evidence="1">
    <location>
        <begin position="5"/>
        <end position="24"/>
    </location>
</feature>
<sequence length="110" mass="12067">MFQYFLFAIVFLVEIVALVAYGFWGFDTGKGIGVKLLLGIGTPFLVAIFWGLFLAPKAMFPVNLSLRIILKIIVFGLASFAVYTTGEHTPAAIFLLVAVIVLILENVINK</sequence>
<accession>A0A2N3LED9</accession>
<gene>
    <name evidence="2" type="ORF">CWO92_21585</name>
</gene>
<dbReference type="RefSeq" id="WP_101356275.1">
    <property type="nucleotide sequence ID" value="NZ_PIQO01000024.1"/>
</dbReference>
<evidence type="ECO:0000313" key="3">
    <source>
        <dbReference type="Proteomes" id="UP000233440"/>
    </source>
</evidence>
<dbReference type="InterPro" id="IPR021214">
    <property type="entry name" value="DUF2568"/>
</dbReference>
<evidence type="ECO:0000313" key="2">
    <source>
        <dbReference type="EMBL" id="PKR83012.1"/>
    </source>
</evidence>
<dbReference type="AlphaFoldDB" id="A0A2N3LED9"/>
<dbReference type="Pfam" id="PF10823">
    <property type="entry name" value="DUF2568"/>
    <property type="match status" value="1"/>
</dbReference>
<organism evidence="2 3">
    <name type="scientific">Heyndrickxia camelliae</name>
    <dbReference type="NCBI Taxonomy" id="1707093"/>
    <lineage>
        <taxon>Bacteria</taxon>
        <taxon>Bacillati</taxon>
        <taxon>Bacillota</taxon>
        <taxon>Bacilli</taxon>
        <taxon>Bacillales</taxon>
        <taxon>Bacillaceae</taxon>
        <taxon>Heyndrickxia</taxon>
    </lineage>
</organism>
<dbReference type="OrthoDB" id="4557830at2"/>
<keyword evidence="1" id="KW-1133">Transmembrane helix</keyword>
<feature type="transmembrane region" description="Helical" evidence="1">
    <location>
        <begin position="91"/>
        <end position="108"/>
    </location>
</feature>
<feature type="transmembrane region" description="Helical" evidence="1">
    <location>
        <begin position="68"/>
        <end position="85"/>
    </location>
</feature>
<proteinExistence type="predicted"/>
<protein>
    <recommendedName>
        <fullName evidence="4">DUF2568 domain-containing protein</fullName>
    </recommendedName>
</protein>
<evidence type="ECO:0000256" key="1">
    <source>
        <dbReference type="SAM" id="Phobius"/>
    </source>
</evidence>
<evidence type="ECO:0008006" key="4">
    <source>
        <dbReference type="Google" id="ProtNLM"/>
    </source>
</evidence>
<keyword evidence="1" id="KW-0812">Transmembrane</keyword>
<comment type="caution">
    <text evidence="2">The sequence shown here is derived from an EMBL/GenBank/DDBJ whole genome shotgun (WGS) entry which is preliminary data.</text>
</comment>
<name>A0A2N3LED9_9BACI</name>
<dbReference type="Proteomes" id="UP000233440">
    <property type="component" value="Unassembled WGS sequence"/>
</dbReference>
<keyword evidence="1" id="KW-0472">Membrane</keyword>
<keyword evidence="3" id="KW-1185">Reference proteome</keyword>
<feature type="transmembrane region" description="Helical" evidence="1">
    <location>
        <begin position="36"/>
        <end position="56"/>
    </location>
</feature>